<sequence>MIDLTGLHVVVTGGNSGLGLGMALGVARAGANVSIWGRNAERNAEAAAQVAALGVQALPVECDVTDEKDIAAAMNRTIESLGPLGCMVANAGIAGETKLVDTSLDEWHRIMRVNVDGVFLTAREAGRRFVAQDTGGSLVLVSSTASRFGAGGLGAYATSKSAVVGMGRTFAVELARHRVRANVLIPGWTRTAMNEHLQADERFMAATTGRTPVRRWATADEFEKVAVFLADPSQTFHTGNEVVVDGGYCIF</sequence>
<evidence type="ECO:0000256" key="2">
    <source>
        <dbReference type="ARBA" id="ARBA00023002"/>
    </source>
</evidence>
<dbReference type="EMBL" id="BAAAHE010000038">
    <property type="protein sequence ID" value="GAA0630389.1"/>
    <property type="molecule type" value="Genomic_DNA"/>
</dbReference>
<protein>
    <submittedName>
        <fullName evidence="4">SDR family oxidoreductase</fullName>
    </submittedName>
</protein>
<dbReference type="Pfam" id="PF13561">
    <property type="entry name" value="adh_short_C2"/>
    <property type="match status" value="1"/>
</dbReference>
<dbReference type="SUPFAM" id="SSF51735">
    <property type="entry name" value="NAD(P)-binding Rossmann-fold domains"/>
    <property type="match status" value="1"/>
</dbReference>
<dbReference type="PRINTS" id="PR00080">
    <property type="entry name" value="SDRFAMILY"/>
</dbReference>
<dbReference type="RefSeq" id="WP_344607599.1">
    <property type="nucleotide sequence ID" value="NZ_BAAAHE010000038.1"/>
</dbReference>
<dbReference type="PANTHER" id="PTHR43669:SF3">
    <property type="entry name" value="ALCOHOL DEHYDROGENASE, PUTATIVE (AFU_ORTHOLOGUE AFUA_3G03445)-RELATED"/>
    <property type="match status" value="1"/>
</dbReference>
<dbReference type="InterPro" id="IPR002347">
    <property type="entry name" value="SDR_fam"/>
</dbReference>
<dbReference type="PANTHER" id="PTHR43669">
    <property type="entry name" value="5-KETO-D-GLUCONATE 5-REDUCTASE"/>
    <property type="match status" value="1"/>
</dbReference>
<dbReference type="InterPro" id="IPR020904">
    <property type="entry name" value="Sc_DH/Rdtase_CS"/>
</dbReference>
<proteinExistence type="inferred from homology"/>
<reference evidence="4 5" key="1">
    <citation type="journal article" date="2019" name="Int. J. Syst. Evol. Microbiol.">
        <title>The Global Catalogue of Microorganisms (GCM) 10K type strain sequencing project: providing services to taxonomists for standard genome sequencing and annotation.</title>
        <authorList>
            <consortium name="The Broad Institute Genomics Platform"/>
            <consortium name="The Broad Institute Genome Sequencing Center for Infectious Disease"/>
            <person name="Wu L."/>
            <person name="Ma J."/>
        </authorList>
    </citation>
    <scope>NUCLEOTIDE SEQUENCE [LARGE SCALE GENOMIC DNA]</scope>
    <source>
        <strain evidence="4 5">JCM 10671</strain>
    </source>
</reference>
<gene>
    <name evidence="4" type="ORF">GCM10009547_37660</name>
</gene>
<dbReference type="InterPro" id="IPR036291">
    <property type="entry name" value="NAD(P)-bd_dom_sf"/>
</dbReference>
<comment type="similarity">
    <text evidence="1">Belongs to the short-chain dehydrogenases/reductases (SDR) family.</text>
</comment>
<dbReference type="InterPro" id="IPR057326">
    <property type="entry name" value="KR_dom"/>
</dbReference>
<evidence type="ECO:0000313" key="5">
    <source>
        <dbReference type="Proteomes" id="UP001500957"/>
    </source>
</evidence>
<dbReference type="SMART" id="SM00822">
    <property type="entry name" value="PKS_KR"/>
    <property type="match status" value="1"/>
</dbReference>
<evidence type="ECO:0000259" key="3">
    <source>
        <dbReference type="SMART" id="SM00822"/>
    </source>
</evidence>
<dbReference type="CDD" id="cd05233">
    <property type="entry name" value="SDR_c"/>
    <property type="match status" value="1"/>
</dbReference>
<dbReference type="PROSITE" id="PS00061">
    <property type="entry name" value="ADH_SHORT"/>
    <property type="match status" value="1"/>
</dbReference>
<dbReference type="Gene3D" id="3.40.50.720">
    <property type="entry name" value="NAD(P)-binding Rossmann-like Domain"/>
    <property type="match status" value="1"/>
</dbReference>
<feature type="domain" description="Ketoreductase" evidence="3">
    <location>
        <begin position="7"/>
        <end position="191"/>
    </location>
</feature>
<evidence type="ECO:0000256" key="1">
    <source>
        <dbReference type="ARBA" id="ARBA00006484"/>
    </source>
</evidence>
<comment type="caution">
    <text evidence="4">The sequence shown here is derived from an EMBL/GenBank/DDBJ whole genome shotgun (WGS) entry which is preliminary data.</text>
</comment>
<keyword evidence="5" id="KW-1185">Reference proteome</keyword>
<keyword evidence="2" id="KW-0560">Oxidoreductase</keyword>
<dbReference type="Proteomes" id="UP001500957">
    <property type="component" value="Unassembled WGS sequence"/>
</dbReference>
<dbReference type="PRINTS" id="PR00081">
    <property type="entry name" value="GDHRDH"/>
</dbReference>
<evidence type="ECO:0000313" key="4">
    <source>
        <dbReference type="EMBL" id="GAA0630389.1"/>
    </source>
</evidence>
<name>A0ABN1H6H9_9ACTN</name>
<accession>A0ABN1H6H9</accession>
<organism evidence="4 5">
    <name type="scientific">Sporichthya brevicatena</name>
    <dbReference type="NCBI Taxonomy" id="171442"/>
    <lineage>
        <taxon>Bacteria</taxon>
        <taxon>Bacillati</taxon>
        <taxon>Actinomycetota</taxon>
        <taxon>Actinomycetes</taxon>
        <taxon>Sporichthyales</taxon>
        <taxon>Sporichthyaceae</taxon>
        <taxon>Sporichthya</taxon>
    </lineage>
</organism>